<organism evidence="2 3">
    <name type="scientific">Pseudomyxococcus hansupus</name>
    <dbReference type="NCBI Taxonomy" id="1297742"/>
    <lineage>
        <taxon>Bacteria</taxon>
        <taxon>Pseudomonadati</taxon>
        <taxon>Myxococcota</taxon>
        <taxon>Myxococcia</taxon>
        <taxon>Myxococcales</taxon>
        <taxon>Cystobacterineae</taxon>
        <taxon>Myxococcaceae</taxon>
        <taxon>Pseudomyxococcus</taxon>
    </lineage>
</organism>
<evidence type="ECO:0000256" key="1">
    <source>
        <dbReference type="SAM" id="MobiDB-lite"/>
    </source>
</evidence>
<accession>A0A0H4X2F8</accession>
<sequence>MKGTANARGRPDARRSRSGTSISGESSLSGEACEIRPGDDPRASR</sequence>
<feature type="region of interest" description="Disordered" evidence="1">
    <location>
        <begin position="1"/>
        <end position="45"/>
    </location>
</feature>
<feature type="compositionally biased region" description="Basic and acidic residues" evidence="1">
    <location>
        <begin position="33"/>
        <end position="45"/>
    </location>
</feature>
<protein>
    <submittedName>
        <fullName evidence="2">Uncharacterized protein</fullName>
    </submittedName>
</protein>
<keyword evidence="3" id="KW-1185">Reference proteome</keyword>
<name>A0A0H4X2F8_9BACT</name>
<dbReference type="EMBL" id="CP012109">
    <property type="protein sequence ID" value="AKQ69344.1"/>
    <property type="molecule type" value="Genomic_DNA"/>
</dbReference>
<evidence type="ECO:0000313" key="3">
    <source>
        <dbReference type="Proteomes" id="UP000009026"/>
    </source>
</evidence>
<gene>
    <name evidence="2" type="ORF">A176_006256</name>
</gene>
<evidence type="ECO:0000313" key="2">
    <source>
        <dbReference type="EMBL" id="AKQ69344.1"/>
    </source>
</evidence>
<feature type="compositionally biased region" description="Low complexity" evidence="1">
    <location>
        <begin position="18"/>
        <end position="30"/>
    </location>
</feature>
<dbReference type="KEGG" id="mym:A176_006256"/>
<proteinExistence type="predicted"/>
<reference evidence="2 3" key="1">
    <citation type="journal article" date="2016" name="PLoS ONE">
        <title>Complete Genome Sequence and Comparative Genomics of a Novel Myxobacterium Myxococcus hansupus.</title>
        <authorList>
            <person name="Sharma G."/>
            <person name="Narwani T."/>
            <person name="Subramanian S."/>
        </authorList>
    </citation>
    <scope>NUCLEOTIDE SEQUENCE [LARGE SCALE GENOMIC DNA]</scope>
    <source>
        <strain evidence="3">mixupus</strain>
    </source>
</reference>
<dbReference type="Proteomes" id="UP000009026">
    <property type="component" value="Chromosome"/>
</dbReference>
<dbReference type="AlphaFoldDB" id="A0A0H4X2F8"/>